<keyword evidence="2" id="KW-1185">Reference proteome</keyword>
<dbReference type="Proteomes" id="UP000199118">
    <property type="component" value="Unassembled WGS sequence"/>
</dbReference>
<dbReference type="AlphaFoldDB" id="A0A1H3D405"/>
<dbReference type="EMBL" id="FNMZ01000007">
    <property type="protein sequence ID" value="SDX61050.1"/>
    <property type="molecule type" value="Genomic_DNA"/>
</dbReference>
<protein>
    <submittedName>
        <fullName evidence="1">Uncharacterized protein</fullName>
    </submittedName>
</protein>
<organism evidence="1 2">
    <name type="scientific">Albimonas donghaensis</name>
    <dbReference type="NCBI Taxonomy" id="356660"/>
    <lineage>
        <taxon>Bacteria</taxon>
        <taxon>Pseudomonadati</taxon>
        <taxon>Pseudomonadota</taxon>
        <taxon>Alphaproteobacteria</taxon>
        <taxon>Rhodobacterales</taxon>
        <taxon>Paracoccaceae</taxon>
        <taxon>Albimonas</taxon>
    </lineage>
</organism>
<sequence>MTLFAMFDVERWADRLLDRLLGEAPAPVARDAPDG</sequence>
<evidence type="ECO:0000313" key="2">
    <source>
        <dbReference type="Proteomes" id="UP000199118"/>
    </source>
</evidence>
<proteinExistence type="predicted"/>
<accession>A0A1H3D405</accession>
<gene>
    <name evidence="1" type="ORF">SAMN05444336_10792</name>
</gene>
<evidence type="ECO:0000313" key="1">
    <source>
        <dbReference type="EMBL" id="SDX61050.1"/>
    </source>
</evidence>
<name>A0A1H3D405_9RHOB</name>
<reference evidence="1 2" key="1">
    <citation type="submission" date="2016-10" db="EMBL/GenBank/DDBJ databases">
        <authorList>
            <person name="de Groot N.N."/>
        </authorList>
    </citation>
    <scope>NUCLEOTIDE SEQUENCE [LARGE SCALE GENOMIC DNA]</scope>
    <source>
        <strain evidence="1 2">DSM 17890</strain>
    </source>
</reference>